<dbReference type="Gene3D" id="3.40.50.1000">
    <property type="entry name" value="HAD superfamily/HAD-like"/>
    <property type="match status" value="1"/>
</dbReference>
<dbReference type="InterPro" id="IPR050365">
    <property type="entry name" value="TIM50"/>
</dbReference>
<evidence type="ECO:0000256" key="2">
    <source>
        <dbReference type="SAM" id="MobiDB-lite"/>
    </source>
</evidence>
<comment type="subunit">
    <text evidence="1">Component of the TIM23 complex.</text>
</comment>
<feature type="compositionally biased region" description="Polar residues" evidence="2">
    <location>
        <begin position="268"/>
        <end position="284"/>
    </location>
</feature>
<reference evidence="4" key="1">
    <citation type="submission" date="2020-05" db="EMBL/GenBank/DDBJ databases">
        <title>Phylogenomic resolution of chytrid fungi.</title>
        <authorList>
            <person name="Stajich J.E."/>
            <person name="Amses K."/>
            <person name="Simmons R."/>
            <person name="Seto K."/>
            <person name="Myers J."/>
            <person name="Bonds A."/>
            <person name="Quandt C.A."/>
            <person name="Barry K."/>
            <person name="Liu P."/>
            <person name="Grigoriev I."/>
            <person name="Longcore J.E."/>
            <person name="James T.Y."/>
        </authorList>
    </citation>
    <scope>NUCLEOTIDE SEQUENCE</scope>
    <source>
        <strain evidence="4">JEL0318</strain>
    </source>
</reference>
<dbReference type="GO" id="GO:0005744">
    <property type="term" value="C:TIM23 mitochondrial import inner membrane translocase complex"/>
    <property type="evidence" value="ECO:0007669"/>
    <property type="project" value="UniProtKB-UniRule"/>
</dbReference>
<dbReference type="InterPro" id="IPR023214">
    <property type="entry name" value="HAD_sf"/>
</dbReference>
<dbReference type="InterPro" id="IPR004274">
    <property type="entry name" value="FCP1_dom"/>
</dbReference>
<keyword evidence="1" id="KW-0653">Protein transport</keyword>
<evidence type="ECO:0000259" key="3">
    <source>
        <dbReference type="PROSITE" id="PS50969"/>
    </source>
</evidence>
<keyword evidence="1" id="KW-0809">Transit peptide</keyword>
<feature type="non-terminal residue" evidence="4">
    <location>
        <position position="1"/>
    </location>
</feature>
<comment type="caution">
    <text evidence="4">The sequence shown here is derived from an EMBL/GenBank/DDBJ whole genome shotgun (WGS) entry which is preliminary data.</text>
</comment>
<sequence>MARIYCRPYLDTFLAHIFRDFHVAAWTSAQSKNAEPMINNIFGQYTQQLVFKWDRTMCTDIGGQGRDWETTKNLRAFWEDVSETGANSSQMWSETNTILIDDTSTKAAHTPDNGLHLPTFTYTDATLDAPNDDSLLNVLKYLDDIRARGPQTDVRWFLANNSLFEKHVSGNALQRPYPRYAVPQYDPLRLEHPKMRVPMVPPPQQRPAQFGPGFRPDFNRFPARNDMRPPNRPGPFGPPPRQFHDTPGQFFGTGNAARPWMPRGPPTAYNQGPAQYNHDQGPSEQNYNQGPSQYQYGPPTGPGFGFAPNPVRDWPRPDHRNGWTPSGGGANGGGVDDFGRQWHGNGSDSMDWRTRNNNNTYDNHVEPPQQNYGGFARPPPPRMLDGPAHHRPPAPRPYQSKRPPQHHVNTPHSSSHPYSRPTSHHHHPSASTALLDIDDALMSRVERRKLKKIRKKAEKRVERQEVLRAVEARGVDTRAEGAGMVIAAIAAEVKAKKNRTVGPTFRTLERFYEIGGPGVQ</sequence>
<protein>
    <recommendedName>
        <fullName evidence="1">Mitochondrial import inner membrane translocase subunit TIM50</fullName>
    </recommendedName>
</protein>
<feature type="compositionally biased region" description="Low complexity" evidence="2">
    <location>
        <begin position="285"/>
        <end position="298"/>
    </location>
</feature>
<dbReference type="PROSITE" id="PS50969">
    <property type="entry name" value="FCP1"/>
    <property type="match status" value="1"/>
</dbReference>
<evidence type="ECO:0000313" key="5">
    <source>
        <dbReference type="Proteomes" id="UP001212841"/>
    </source>
</evidence>
<feature type="compositionally biased region" description="Polar residues" evidence="2">
    <location>
        <begin position="355"/>
        <end position="372"/>
    </location>
</feature>
<keyword evidence="1" id="KW-0811">Translocation</keyword>
<feature type="region of interest" description="Disordered" evidence="2">
    <location>
        <begin position="222"/>
        <end position="435"/>
    </location>
</feature>
<keyword evidence="1" id="KW-0813">Transport</keyword>
<dbReference type="GO" id="GO:0015031">
    <property type="term" value="P:protein transport"/>
    <property type="evidence" value="ECO:0007669"/>
    <property type="project" value="UniProtKB-KW"/>
</dbReference>
<dbReference type="AlphaFoldDB" id="A0AAD5SGB7"/>
<comment type="subcellular location">
    <subcellularLocation>
        <location evidence="1">Mitochondrion inner membrane</location>
        <topology evidence="1">Single-pass membrane protein</topology>
    </subcellularLocation>
</comment>
<feature type="domain" description="FCP1 homology" evidence="3">
    <location>
        <begin position="1"/>
        <end position="145"/>
    </location>
</feature>
<dbReference type="PANTHER" id="PTHR12210">
    <property type="entry name" value="DULLARD PROTEIN PHOSPHATASE"/>
    <property type="match status" value="1"/>
</dbReference>
<keyword evidence="5" id="KW-1185">Reference proteome</keyword>
<organism evidence="4 5">
    <name type="scientific">Rhizophlyctis rosea</name>
    <dbReference type="NCBI Taxonomy" id="64517"/>
    <lineage>
        <taxon>Eukaryota</taxon>
        <taxon>Fungi</taxon>
        <taxon>Fungi incertae sedis</taxon>
        <taxon>Chytridiomycota</taxon>
        <taxon>Chytridiomycota incertae sedis</taxon>
        <taxon>Chytridiomycetes</taxon>
        <taxon>Rhizophlyctidales</taxon>
        <taxon>Rhizophlyctidaceae</taxon>
        <taxon>Rhizophlyctis</taxon>
    </lineage>
</organism>
<dbReference type="EMBL" id="JADGJD010000278">
    <property type="protein sequence ID" value="KAJ3052639.1"/>
    <property type="molecule type" value="Genomic_DNA"/>
</dbReference>
<accession>A0AAD5SGB7</accession>
<comment type="similarity">
    <text evidence="1">Belongs to the TIM50 family.</text>
</comment>
<feature type="compositionally biased region" description="Gly residues" evidence="2">
    <location>
        <begin position="325"/>
        <end position="336"/>
    </location>
</feature>
<feature type="compositionally biased region" description="Low complexity" evidence="2">
    <location>
        <begin position="410"/>
        <end position="421"/>
    </location>
</feature>
<gene>
    <name evidence="4" type="ORF">HK097_005916</name>
</gene>
<comment type="function">
    <text evidence="1">Essential component of the TIM23 complex, a complex that mediates the translocation of transit peptide-containing proteins across the mitochondrial inner membrane.</text>
</comment>
<name>A0AAD5SGB7_9FUNG</name>
<dbReference type="SUPFAM" id="SSF56784">
    <property type="entry name" value="HAD-like"/>
    <property type="match status" value="1"/>
</dbReference>
<evidence type="ECO:0000256" key="1">
    <source>
        <dbReference type="RuleBase" id="RU365079"/>
    </source>
</evidence>
<proteinExistence type="inferred from homology"/>
<feature type="compositionally biased region" description="Pro residues" evidence="2">
    <location>
        <begin position="230"/>
        <end position="241"/>
    </location>
</feature>
<evidence type="ECO:0000313" key="4">
    <source>
        <dbReference type="EMBL" id="KAJ3052639.1"/>
    </source>
</evidence>
<dbReference type="Proteomes" id="UP001212841">
    <property type="component" value="Unassembled WGS sequence"/>
</dbReference>
<dbReference type="InterPro" id="IPR036412">
    <property type="entry name" value="HAD-like_sf"/>
</dbReference>
<dbReference type="Pfam" id="PF03031">
    <property type="entry name" value="NIF"/>
    <property type="match status" value="1"/>
</dbReference>
<keyword evidence="1" id="KW-0496">Mitochondrion</keyword>